<name>A0ABX7NVA1_9BACT</name>
<gene>
    <name evidence="1" type="ORF">JY651_40545</name>
</gene>
<sequence>MTREEMNRVVLTFEAAGVGQLFREERDARVAQALEDIRAVEAHYERKLSRHMQPSLLEQLEAEPSAFKPLIQAFASPMTLEMRTMIYCVLKGAAVEHVSYDYAAQSRSLLRVELELPSSGERVSFQSDEVWDYEVLRHFGTAKKGGRPLIDGYWAFR</sequence>
<accession>A0ABX7NVA1</accession>
<proteinExistence type="predicted"/>
<keyword evidence="2" id="KW-1185">Reference proteome</keyword>
<dbReference type="Proteomes" id="UP000662747">
    <property type="component" value="Chromosome"/>
</dbReference>
<dbReference type="RefSeq" id="WP_206722993.1">
    <property type="nucleotide sequence ID" value="NZ_CP071090.1"/>
</dbReference>
<organism evidence="1 2">
    <name type="scientific">Pyxidicoccus parkwayensis</name>
    <dbReference type="NCBI Taxonomy" id="2813578"/>
    <lineage>
        <taxon>Bacteria</taxon>
        <taxon>Pseudomonadati</taxon>
        <taxon>Myxococcota</taxon>
        <taxon>Myxococcia</taxon>
        <taxon>Myxococcales</taxon>
        <taxon>Cystobacterineae</taxon>
        <taxon>Myxococcaceae</taxon>
        <taxon>Pyxidicoccus</taxon>
    </lineage>
</organism>
<reference evidence="1 2" key="1">
    <citation type="submission" date="2021-02" db="EMBL/GenBank/DDBJ databases">
        <title>De Novo genome assembly of isolated myxobacteria.</title>
        <authorList>
            <person name="Stevens D.C."/>
        </authorList>
    </citation>
    <scope>NUCLEOTIDE SEQUENCE [LARGE SCALE GENOMIC DNA]</scope>
    <source>
        <strain evidence="2">SCPEA02</strain>
    </source>
</reference>
<evidence type="ECO:0000313" key="1">
    <source>
        <dbReference type="EMBL" id="QSQ21415.1"/>
    </source>
</evidence>
<protein>
    <submittedName>
        <fullName evidence="1">Uncharacterized protein</fullName>
    </submittedName>
</protein>
<dbReference type="EMBL" id="CP071090">
    <property type="protein sequence ID" value="QSQ21415.1"/>
    <property type="molecule type" value="Genomic_DNA"/>
</dbReference>
<evidence type="ECO:0000313" key="2">
    <source>
        <dbReference type="Proteomes" id="UP000662747"/>
    </source>
</evidence>